<dbReference type="OrthoDB" id="9799970at2"/>
<feature type="domain" description="Peptidase M15C" evidence="2">
    <location>
        <begin position="200"/>
        <end position="267"/>
    </location>
</feature>
<dbReference type="SUPFAM" id="SSF55166">
    <property type="entry name" value="Hedgehog/DD-peptidase"/>
    <property type="match status" value="1"/>
</dbReference>
<comment type="caution">
    <text evidence="3">The sequence shown here is derived from an EMBL/GenBank/DDBJ whole genome shotgun (WGS) entry which is preliminary data.</text>
</comment>
<dbReference type="RefSeq" id="WP_066624495.1">
    <property type="nucleotide sequence ID" value="NZ_FQXL01000005.1"/>
</dbReference>
<dbReference type="Gene3D" id="3.30.1380.10">
    <property type="match status" value="1"/>
</dbReference>
<feature type="chain" id="PRO_5010274069" description="Peptidase M15C domain-containing protein" evidence="1">
    <location>
        <begin position="24"/>
        <end position="311"/>
    </location>
</feature>
<evidence type="ECO:0000256" key="1">
    <source>
        <dbReference type="SAM" id="SignalP"/>
    </source>
</evidence>
<dbReference type="Pfam" id="PF13539">
    <property type="entry name" value="Peptidase_M15_4"/>
    <property type="match status" value="1"/>
</dbReference>
<keyword evidence="4" id="KW-1185">Reference proteome</keyword>
<dbReference type="Proteomes" id="UP000076603">
    <property type="component" value="Unassembled WGS sequence"/>
</dbReference>
<gene>
    <name evidence="3" type="ORF">CLMAG_33260</name>
</gene>
<evidence type="ECO:0000313" key="4">
    <source>
        <dbReference type="Proteomes" id="UP000076603"/>
    </source>
</evidence>
<reference evidence="3 4" key="1">
    <citation type="submission" date="2016-04" db="EMBL/GenBank/DDBJ databases">
        <title>Genome sequence of Clostridium magnum DSM 2767.</title>
        <authorList>
            <person name="Poehlein A."/>
            <person name="Uhlig R."/>
            <person name="Fischer R."/>
            <person name="Bahl H."/>
            <person name="Daniel R."/>
        </authorList>
    </citation>
    <scope>NUCLEOTIDE SEQUENCE [LARGE SCALE GENOMIC DNA]</scope>
    <source>
        <strain evidence="3 4">DSM 2767</strain>
    </source>
</reference>
<dbReference type="STRING" id="1121326.CLMAG_33260"/>
<sequence length="311" mass="36110">MKKIFTWFLITFLCVNLGYTARALDNSTSAYESSDTYETTMKQDFLCLIMAYPEYITGIEHKGDGTVYLVMRSGKKILYDDKKAKSFEQKLENPDLQDMMEQKYPLEPISKLMDKNCDPGRFRVYGILKEVYGESQKQIESKLKNVNLVYRSFQFNGSNKAAECLDSAIKEIILVAQKKQNVSSCLFPCSGTFNYRLISGTNRLSPHSFGIAIDLARDKRDYWKWASQEEGQKRLASYPKEIVEAFEKNNFVWGGKWSHFDILHFEYRPEIILKARYFGNKKSNLSTWYDGVPSEEIEGKDYIKKIDDALR</sequence>
<evidence type="ECO:0000313" key="3">
    <source>
        <dbReference type="EMBL" id="KZL91567.1"/>
    </source>
</evidence>
<dbReference type="AlphaFoldDB" id="A0A168DWX5"/>
<name>A0A168DWX5_9CLOT</name>
<keyword evidence="1" id="KW-0732">Signal</keyword>
<organism evidence="3 4">
    <name type="scientific">Clostridium magnum DSM 2767</name>
    <dbReference type="NCBI Taxonomy" id="1121326"/>
    <lineage>
        <taxon>Bacteria</taxon>
        <taxon>Bacillati</taxon>
        <taxon>Bacillota</taxon>
        <taxon>Clostridia</taxon>
        <taxon>Eubacteriales</taxon>
        <taxon>Clostridiaceae</taxon>
        <taxon>Clostridium</taxon>
    </lineage>
</organism>
<proteinExistence type="predicted"/>
<evidence type="ECO:0000259" key="2">
    <source>
        <dbReference type="Pfam" id="PF13539"/>
    </source>
</evidence>
<dbReference type="EMBL" id="LWAE01000003">
    <property type="protein sequence ID" value="KZL91567.1"/>
    <property type="molecule type" value="Genomic_DNA"/>
</dbReference>
<dbReference type="GO" id="GO:0008233">
    <property type="term" value="F:peptidase activity"/>
    <property type="evidence" value="ECO:0007669"/>
    <property type="project" value="InterPro"/>
</dbReference>
<protein>
    <recommendedName>
        <fullName evidence="2">Peptidase M15C domain-containing protein</fullName>
    </recommendedName>
</protein>
<feature type="signal peptide" evidence="1">
    <location>
        <begin position="1"/>
        <end position="23"/>
    </location>
</feature>
<accession>A0A168DWX5</accession>
<dbReference type="InterPro" id="IPR039561">
    <property type="entry name" value="Peptidase_M15C"/>
</dbReference>
<dbReference type="InterPro" id="IPR009045">
    <property type="entry name" value="Zn_M74/Hedgehog-like"/>
</dbReference>
<dbReference type="PATRIC" id="fig|1121326.3.peg.3360"/>